<organism evidence="1 2">
    <name type="scientific">Pan troglodytes</name>
    <name type="common">Chimpanzee</name>
    <dbReference type="NCBI Taxonomy" id="9598"/>
    <lineage>
        <taxon>Eukaryota</taxon>
        <taxon>Metazoa</taxon>
        <taxon>Chordata</taxon>
        <taxon>Craniata</taxon>
        <taxon>Vertebrata</taxon>
        <taxon>Euteleostomi</taxon>
        <taxon>Mammalia</taxon>
        <taxon>Eutheria</taxon>
        <taxon>Euarchontoglires</taxon>
        <taxon>Primates</taxon>
        <taxon>Haplorrhini</taxon>
        <taxon>Catarrhini</taxon>
        <taxon>Hominidae</taxon>
        <taxon>Pan</taxon>
    </lineage>
</organism>
<accession>A0A2J8MJ40</accession>
<dbReference type="Proteomes" id="UP000236370">
    <property type="component" value="Unassembled WGS sequence"/>
</dbReference>
<evidence type="ECO:0000313" key="2">
    <source>
        <dbReference type="Proteomes" id="UP000236370"/>
    </source>
</evidence>
<sequence length="89" mass="9898">MTKSRTMTSRLGYAKKSVATTLRLFGQIVTKLAAQFNFALKFLALTLFPMEHILYATTDQEGITQLGHIREEPPAVPAPIMTSVWTISV</sequence>
<dbReference type="EMBL" id="NBAG03000254">
    <property type="protein sequence ID" value="PNI59537.1"/>
    <property type="molecule type" value="Genomic_DNA"/>
</dbReference>
<dbReference type="AlphaFoldDB" id="A0A2J8MJ40"/>
<feature type="non-terminal residue" evidence="1">
    <location>
        <position position="89"/>
    </location>
</feature>
<protein>
    <submittedName>
        <fullName evidence="1">GLIPR1 isoform 4</fullName>
    </submittedName>
</protein>
<proteinExistence type="predicted"/>
<comment type="caution">
    <text evidence="1">The sequence shown here is derived from an EMBL/GenBank/DDBJ whole genome shotgun (WGS) entry which is preliminary data.</text>
</comment>
<gene>
    <name evidence="1" type="ORF">CK820_G0020334</name>
</gene>
<name>A0A2J8MJ40_PANTR</name>
<evidence type="ECO:0000313" key="1">
    <source>
        <dbReference type="EMBL" id="PNI59537.1"/>
    </source>
</evidence>
<reference evidence="1 2" key="1">
    <citation type="submission" date="2017-12" db="EMBL/GenBank/DDBJ databases">
        <title>High-resolution comparative analysis of great ape genomes.</title>
        <authorList>
            <person name="Pollen A."/>
            <person name="Hastie A."/>
            <person name="Hormozdiari F."/>
            <person name="Dougherty M."/>
            <person name="Liu R."/>
            <person name="Chaisson M."/>
            <person name="Hoppe E."/>
            <person name="Hill C."/>
            <person name="Pang A."/>
            <person name="Hillier L."/>
            <person name="Baker C."/>
            <person name="Armstrong J."/>
            <person name="Shendure J."/>
            <person name="Paten B."/>
            <person name="Wilson R."/>
            <person name="Chao H."/>
            <person name="Schneider V."/>
            <person name="Ventura M."/>
            <person name="Kronenberg Z."/>
            <person name="Murali S."/>
            <person name="Gordon D."/>
            <person name="Cantsilieris S."/>
            <person name="Munson K."/>
            <person name="Nelson B."/>
            <person name="Raja A."/>
            <person name="Underwood J."/>
            <person name="Diekhans M."/>
            <person name="Fiddes I."/>
            <person name="Haussler D."/>
            <person name="Eichler E."/>
        </authorList>
    </citation>
    <scope>NUCLEOTIDE SEQUENCE [LARGE SCALE GENOMIC DNA]</scope>
    <source>
        <strain evidence="1">Yerkes chimp pedigree #C0471</strain>
    </source>
</reference>